<reference evidence="7 8" key="1">
    <citation type="journal article" date="2010" name="Nat. Biotechnol.">
        <title>Genome sequence of the model mushroom Schizophyllum commune.</title>
        <authorList>
            <person name="Ohm R.A."/>
            <person name="de Jong J.F."/>
            <person name="Lugones L.G."/>
            <person name="Aerts A."/>
            <person name="Kothe E."/>
            <person name="Stajich J.E."/>
            <person name="de Vries R.P."/>
            <person name="Record E."/>
            <person name="Levasseur A."/>
            <person name="Baker S.E."/>
            <person name="Bartholomew K.A."/>
            <person name="Coutinho P.M."/>
            <person name="Erdmann S."/>
            <person name="Fowler T.J."/>
            <person name="Gathman A.C."/>
            <person name="Lombard V."/>
            <person name="Henrissat B."/>
            <person name="Knabe N."/>
            <person name="Kuees U."/>
            <person name="Lilly W.W."/>
            <person name="Lindquist E."/>
            <person name="Lucas S."/>
            <person name="Magnuson J.K."/>
            <person name="Piumi F."/>
            <person name="Raudaskoski M."/>
            <person name="Salamov A."/>
            <person name="Schmutz J."/>
            <person name="Schwarze F.W.M.R."/>
            <person name="vanKuyk P.A."/>
            <person name="Horton J.S."/>
            <person name="Grigoriev I.V."/>
            <person name="Woesten H.A.B."/>
        </authorList>
    </citation>
    <scope>NUCLEOTIDE SEQUENCE [LARGE SCALE GENOMIC DNA]</scope>
    <source>
        <strain evidence="8">H4-8 / FGSC 9210</strain>
    </source>
</reference>
<dbReference type="PANTHER" id="PTHR21539:SF0">
    <property type="entry name" value="SAGA-ASSOCIATED FACTOR 29"/>
    <property type="match status" value="1"/>
</dbReference>
<dbReference type="Pfam" id="PF07039">
    <property type="entry name" value="SGF29_Tudor"/>
    <property type="match status" value="1"/>
</dbReference>
<feature type="compositionally biased region" description="Basic and acidic residues" evidence="5">
    <location>
        <begin position="110"/>
        <end position="131"/>
    </location>
</feature>
<dbReference type="AlphaFoldDB" id="D8QAK3"/>
<dbReference type="STRING" id="578458.D8QAK3"/>
<dbReference type="CDD" id="cd20393">
    <property type="entry name" value="Tudor_SGF29_rpt1"/>
    <property type="match status" value="1"/>
</dbReference>
<dbReference type="Proteomes" id="UP000007431">
    <property type="component" value="Unassembled WGS sequence"/>
</dbReference>
<feature type="domain" description="SGF29 C-terminal" evidence="6">
    <location>
        <begin position="172"/>
        <end position="323"/>
    </location>
</feature>
<evidence type="ECO:0000256" key="4">
    <source>
        <dbReference type="ARBA" id="ARBA00023242"/>
    </source>
</evidence>
<dbReference type="KEGG" id="scm:SCHCO_02630478"/>
<dbReference type="OrthoDB" id="10265994at2759"/>
<organism evidence="8">
    <name type="scientific">Schizophyllum commune (strain H4-8 / FGSC 9210)</name>
    <name type="common">Split gill fungus</name>
    <dbReference type="NCBI Taxonomy" id="578458"/>
    <lineage>
        <taxon>Eukaryota</taxon>
        <taxon>Fungi</taxon>
        <taxon>Dikarya</taxon>
        <taxon>Basidiomycota</taxon>
        <taxon>Agaricomycotina</taxon>
        <taxon>Agaricomycetes</taxon>
        <taxon>Agaricomycetidae</taxon>
        <taxon>Agaricales</taxon>
        <taxon>Schizophyllaceae</taxon>
        <taxon>Schizophyllum</taxon>
    </lineage>
</organism>
<gene>
    <name evidence="7" type="ORF">SCHCODRAFT_110940</name>
</gene>
<keyword evidence="2" id="KW-0805">Transcription regulation</keyword>
<keyword evidence="8" id="KW-1185">Reference proteome</keyword>
<sequence length="323" mass="35843">MRHQGTAEEFQCWRAATASLDALNNVHEAEKGVLGKANRWISIWPESTSDADYDYENAAHTAHCLANALRDIRGSCARETKSLDEAIDRVEALIALRKASEARALPPPPRAREEPARRREEPHRKYEEPVRKRQRLESSPSVSVSSPDSGAPATPRVTITLPPRTRGAVPNQKLPLKPGRQVVYRLAEGGTEDTSYILAIVVKLASKDRTRYLVRDADPGEDGKFTEYRATLSNLIPLPDPAAPPSSPANLSAYPELPTGSDALAMYPDTTCFYRAQVLEPPKVTQRDKTLASGPIYRLKFEDDESPQHLVSAYWVVPWPTNT</sequence>
<dbReference type="HOGENOM" id="CLU_054783_0_0_1"/>
<dbReference type="CDD" id="cd20394">
    <property type="entry name" value="Tudor_SGF29_rpt2"/>
    <property type="match status" value="1"/>
</dbReference>
<comment type="subcellular location">
    <subcellularLocation>
        <location evidence="1">Nucleus</location>
    </subcellularLocation>
</comment>
<protein>
    <submittedName>
        <fullName evidence="7">Expressed protein</fullName>
    </submittedName>
</protein>
<dbReference type="InterPro" id="IPR047288">
    <property type="entry name" value="Tudor_SGF29_rpt1"/>
</dbReference>
<keyword evidence="3" id="KW-0804">Transcription</keyword>
<dbReference type="VEuPathDB" id="FungiDB:SCHCODRAFT_02630478"/>
<dbReference type="PANTHER" id="PTHR21539">
    <property type="entry name" value="SAGA-ASSOCIATED FACTOR 29"/>
    <property type="match status" value="1"/>
</dbReference>
<dbReference type="InterPro" id="IPR037802">
    <property type="entry name" value="SGF29"/>
</dbReference>
<feature type="compositionally biased region" description="Low complexity" evidence="5">
    <location>
        <begin position="138"/>
        <end position="149"/>
    </location>
</feature>
<evidence type="ECO:0000313" key="7">
    <source>
        <dbReference type="EMBL" id="EFI95845.1"/>
    </source>
</evidence>
<evidence type="ECO:0000256" key="5">
    <source>
        <dbReference type="SAM" id="MobiDB-lite"/>
    </source>
</evidence>
<name>D8QAK3_SCHCM</name>
<evidence type="ECO:0000259" key="6">
    <source>
        <dbReference type="PROSITE" id="PS51518"/>
    </source>
</evidence>
<feature type="region of interest" description="Disordered" evidence="5">
    <location>
        <begin position="101"/>
        <end position="174"/>
    </location>
</feature>
<proteinExistence type="predicted"/>
<dbReference type="PROSITE" id="PS51518">
    <property type="entry name" value="SGF29_C"/>
    <property type="match status" value="1"/>
</dbReference>
<keyword evidence="4" id="KW-0539">Nucleus</keyword>
<dbReference type="eggNOG" id="KOG3038">
    <property type="taxonomic scope" value="Eukaryota"/>
</dbReference>
<dbReference type="Gene3D" id="2.30.30.140">
    <property type="match status" value="2"/>
</dbReference>
<evidence type="ECO:0000256" key="1">
    <source>
        <dbReference type="ARBA" id="ARBA00004123"/>
    </source>
</evidence>
<dbReference type="GO" id="GO:0000124">
    <property type="term" value="C:SAGA complex"/>
    <property type="evidence" value="ECO:0007669"/>
    <property type="project" value="InterPro"/>
</dbReference>
<dbReference type="InterPro" id="IPR047287">
    <property type="entry name" value="Tudor_SGF29_rpt2"/>
</dbReference>
<dbReference type="EMBL" id="GL377308">
    <property type="protein sequence ID" value="EFI95845.1"/>
    <property type="molecule type" value="Genomic_DNA"/>
</dbReference>
<dbReference type="FunCoup" id="D8QAK3">
    <property type="interactions" value="15"/>
</dbReference>
<evidence type="ECO:0000256" key="3">
    <source>
        <dbReference type="ARBA" id="ARBA00023163"/>
    </source>
</evidence>
<accession>D8QAK3</accession>
<dbReference type="InterPro" id="IPR010750">
    <property type="entry name" value="SGF29_tudor-like_dom"/>
</dbReference>
<evidence type="ECO:0000313" key="8">
    <source>
        <dbReference type="Proteomes" id="UP000007431"/>
    </source>
</evidence>
<evidence type="ECO:0000256" key="2">
    <source>
        <dbReference type="ARBA" id="ARBA00023015"/>
    </source>
</evidence>
<feature type="non-terminal residue" evidence="7">
    <location>
        <position position="323"/>
    </location>
</feature>
<dbReference type="OMA" id="DSHEAMT"/>
<dbReference type="GeneID" id="9587741"/>
<dbReference type="InParanoid" id="D8QAK3"/>
<dbReference type="GO" id="GO:0005634">
    <property type="term" value="C:nucleus"/>
    <property type="evidence" value="ECO:0007669"/>
    <property type="project" value="UniProtKB-SubCell"/>
</dbReference>
<dbReference type="RefSeq" id="XP_003030748.1">
    <property type="nucleotide sequence ID" value="XM_003030702.1"/>
</dbReference>